<feature type="non-terminal residue" evidence="1">
    <location>
        <position position="31"/>
    </location>
</feature>
<evidence type="ECO:0000313" key="1">
    <source>
        <dbReference type="EMBL" id="GFH26456.1"/>
    </source>
</evidence>
<proteinExistence type="predicted"/>
<name>A0A6A0A2N4_HAELA</name>
<organism evidence="1 2">
    <name type="scientific">Haematococcus lacustris</name>
    <name type="common">Green alga</name>
    <name type="synonym">Haematococcus pluvialis</name>
    <dbReference type="NCBI Taxonomy" id="44745"/>
    <lineage>
        <taxon>Eukaryota</taxon>
        <taxon>Viridiplantae</taxon>
        <taxon>Chlorophyta</taxon>
        <taxon>core chlorophytes</taxon>
        <taxon>Chlorophyceae</taxon>
        <taxon>CS clade</taxon>
        <taxon>Chlamydomonadales</taxon>
        <taxon>Haematococcaceae</taxon>
        <taxon>Haematococcus</taxon>
    </lineage>
</organism>
<dbReference type="AlphaFoldDB" id="A0A6A0A2N4"/>
<keyword evidence="2" id="KW-1185">Reference proteome</keyword>
<evidence type="ECO:0000313" key="2">
    <source>
        <dbReference type="Proteomes" id="UP000485058"/>
    </source>
</evidence>
<accession>A0A6A0A2N4</accession>
<feature type="non-terminal residue" evidence="1">
    <location>
        <position position="1"/>
    </location>
</feature>
<dbReference type="Proteomes" id="UP000485058">
    <property type="component" value="Unassembled WGS sequence"/>
</dbReference>
<protein>
    <submittedName>
        <fullName evidence="1">Uncharacterized protein</fullName>
    </submittedName>
</protein>
<reference evidence="1 2" key="1">
    <citation type="submission" date="2020-02" db="EMBL/GenBank/DDBJ databases">
        <title>Draft genome sequence of Haematococcus lacustris strain NIES-144.</title>
        <authorList>
            <person name="Morimoto D."/>
            <person name="Nakagawa S."/>
            <person name="Yoshida T."/>
            <person name="Sawayama S."/>
        </authorList>
    </citation>
    <scope>NUCLEOTIDE SEQUENCE [LARGE SCALE GENOMIC DNA]</scope>
    <source>
        <strain evidence="1 2">NIES-144</strain>
    </source>
</reference>
<comment type="caution">
    <text evidence="1">The sequence shown here is derived from an EMBL/GenBank/DDBJ whole genome shotgun (WGS) entry which is preliminary data.</text>
</comment>
<dbReference type="EMBL" id="BLLF01003135">
    <property type="protein sequence ID" value="GFH26456.1"/>
    <property type="molecule type" value="Genomic_DNA"/>
</dbReference>
<gene>
    <name evidence="1" type="ORF">HaLaN_24608</name>
</gene>
<sequence>MSDNNLEGSMAEVSIKRYDCVKQLMVFFCTA</sequence>